<protein>
    <submittedName>
        <fullName evidence="5">PucR C-terminal helix-turn-helix domain-containing protein</fullName>
    </submittedName>
</protein>
<dbReference type="PANTHER" id="PTHR33744:SF15">
    <property type="entry name" value="CARBOHYDRATE DIACID REGULATOR"/>
    <property type="match status" value="1"/>
</dbReference>
<evidence type="ECO:0000313" key="5">
    <source>
        <dbReference type="EMBL" id="SHE54858.1"/>
    </source>
</evidence>
<evidence type="ECO:0000259" key="2">
    <source>
        <dbReference type="Pfam" id="PF07905"/>
    </source>
</evidence>
<reference evidence="6" key="1">
    <citation type="submission" date="2016-11" db="EMBL/GenBank/DDBJ databases">
        <authorList>
            <person name="Varghese N."/>
            <person name="Submissions S."/>
        </authorList>
    </citation>
    <scope>NUCLEOTIDE SEQUENCE [LARGE SCALE GENOMIC DNA]</scope>
    <source>
        <strain evidence="6">DSM 18095</strain>
    </source>
</reference>
<feature type="domain" description="PucR C-terminal helix-turn-helix" evidence="3">
    <location>
        <begin position="481"/>
        <end position="536"/>
    </location>
</feature>
<evidence type="ECO:0000313" key="6">
    <source>
        <dbReference type="Proteomes" id="UP000184114"/>
    </source>
</evidence>
<name>A0A1M4UDZ6_9FIRM</name>
<dbReference type="Pfam" id="PF13556">
    <property type="entry name" value="HTH_30"/>
    <property type="match status" value="1"/>
</dbReference>
<dbReference type="InterPro" id="IPR042070">
    <property type="entry name" value="PucR_C-HTH_sf"/>
</dbReference>
<dbReference type="Gene3D" id="1.10.10.2840">
    <property type="entry name" value="PucR C-terminal helix-turn-helix domain"/>
    <property type="match status" value="1"/>
</dbReference>
<dbReference type="Pfam" id="PF07905">
    <property type="entry name" value="PucR"/>
    <property type="match status" value="1"/>
</dbReference>
<dbReference type="STRING" id="1123404.SAMN02745784_01027"/>
<dbReference type="Proteomes" id="UP000184114">
    <property type="component" value="Unassembled WGS sequence"/>
</dbReference>
<dbReference type="InterPro" id="IPR041522">
    <property type="entry name" value="CdaR_GGDEF"/>
</dbReference>
<feature type="domain" description="Purine catabolism PurC-like" evidence="2">
    <location>
        <begin position="6"/>
        <end position="125"/>
    </location>
</feature>
<sequence length="551" mass="64450">MLELNEIMKLDIMKGAKILSGKKNLNNKIRSVSVLEIPEATPFIKDSELLISAFYSIRTDIKKQIEVIKMLKNVGSSGLILSHVGLILDRVSQELIDICEELDFPLILAPADLAYIDIISPIMDTLLYNHNKELKQTLKIYDIMSETIIDKQDPTNILETLYDLINRPILYFDCNQDCVFQKSIDKEREEVKSFIIEQINNNFNTFLDKKDVYINYKDDVIQWLLTPIISNFRYYGILAIFLPTKLNDLDWIAINQTKNFISIVTLNNINRRDYKISVKKEFIIDLISKEPVNEEMTIKRGLGLGYNIDLLKLAIVIDIYDFNSLSENRSEYYLIQLKKDIFQTVENNISMKSNEYIIIDYSDKIILLLYKDIDEKTTKEKALKISNYLIEKIKTTNKIDVSIGIGKYYEKFKYIYKSYNEAQTAIKISNKLFSVPQCTSYNEIEIYHSILENADFNWVNKIIKELFGKLIEYDNVNDSELLYTLIKLLENNLNTKMTAKELFIHKNTIAQRKNKIIEILEVDPFTYPNITKYTLAALLYKYFHNNFLKNN</sequence>
<dbReference type="InterPro" id="IPR012914">
    <property type="entry name" value="PucR_dom"/>
</dbReference>
<feature type="domain" description="CdaR GGDEF-like" evidence="4">
    <location>
        <begin position="295"/>
        <end position="428"/>
    </location>
</feature>
<comment type="similarity">
    <text evidence="1">Belongs to the CdaR family.</text>
</comment>
<keyword evidence="6" id="KW-1185">Reference proteome</keyword>
<organism evidence="5 6">
    <name type="scientific">Tissierella praeacuta DSM 18095</name>
    <dbReference type="NCBI Taxonomy" id="1123404"/>
    <lineage>
        <taxon>Bacteria</taxon>
        <taxon>Bacillati</taxon>
        <taxon>Bacillota</taxon>
        <taxon>Tissierellia</taxon>
        <taxon>Tissierellales</taxon>
        <taxon>Tissierellaceae</taxon>
        <taxon>Tissierella</taxon>
    </lineage>
</organism>
<dbReference type="Pfam" id="PF17853">
    <property type="entry name" value="GGDEF_2"/>
    <property type="match status" value="1"/>
</dbReference>
<dbReference type="InterPro" id="IPR025736">
    <property type="entry name" value="PucR_C-HTH_dom"/>
</dbReference>
<gene>
    <name evidence="5" type="ORF">SAMN02745784_01027</name>
</gene>
<evidence type="ECO:0000259" key="4">
    <source>
        <dbReference type="Pfam" id="PF17853"/>
    </source>
</evidence>
<proteinExistence type="inferred from homology"/>
<dbReference type="EMBL" id="FQTY01000003">
    <property type="protein sequence ID" value="SHE54858.1"/>
    <property type="molecule type" value="Genomic_DNA"/>
</dbReference>
<accession>A0A1M4UDZ6</accession>
<dbReference type="InterPro" id="IPR051448">
    <property type="entry name" value="CdaR-like_regulators"/>
</dbReference>
<dbReference type="RefSeq" id="WP_072973876.1">
    <property type="nucleotide sequence ID" value="NZ_FQTY01000003.1"/>
</dbReference>
<evidence type="ECO:0000259" key="3">
    <source>
        <dbReference type="Pfam" id="PF13556"/>
    </source>
</evidence>
<dbReference type="PANTHER" id="PTHR33744">
    <property type="entry name" value="CARBOHYDRATE DIACID REGULATOR"/>
    <property type="match status" value="1"/>
</dbReference>
<evidence type="ECO:0000256" key="1">
    <source>
        <dbReference type="ARBA" id="ARBA00006754"/>
    </source>
</evidence>
<dbReference type="AlphaFoldDB" id="A0A1M4UDZ6"/>
<dbReference type="GeneID" id="90996149"/>